<gene>
    <name evidence="4" type="ORF">JYA64_15675</name>
</gene>
<dbReference type="EMBL" id="JAFHKS010000044">
    <property type="protein sequence ID" value="MBN3546747.1"/>
    <property type="molecule type" value="Genomic_DNA"/>
</dbReference>
<dbReference type="PANTHER" id="PTHR30404:SF0">
    <property type="entry name" value="N-ACETYLMURAMOYL-L-ALANINE AMIDASE AMIC"/>
    <property type="match status" value="1"/>
</dbReference>
<dbReference type="CDD" id="cd02696">
    <property type="entry name" value="MurNAc-LAA"/>
    <property type="match status" value="1"/>
</dbReference>
<evidence type="ECO:0000259" key="3">
    <source>
        <dbReference type="SMART" id="SM00646"/>
    </source>
</evidence>
<evidence type="ECO:0000313" key="5">
    <source>
        <dbReference type="Proteomes" id="UP001319060"/>
    </source>
</evidence>
<keyword evidence="2" id="KW-0732">Signal</keyword>
<evidence type="ECO:0000313" key="4">
    <source>
        <dbReference type="EMBL" id="MBN3546747.1"/>
    </source>
</evidence>
<name>A0ABS2ZGG1_9BACL</name>
<comment type="caution">
    <text evidence="4">The sequence shown here is derived from an EMBL/GenBank/DDBJ whole genome shotgun (WGS) entry which is preliminary data.</text>
</comment>
<feature type="chain" id="PRO_5046031286" evidence="2">
    <location>
        <begin position="22"/>
        <end position="782"/>
    </location>
</feature>
<dbReference type="SUPFAM" id="SSF53187">
    <property type="entry name" value="Zn-dependent exopeptidases"/>
    <property type="match status" value="1"/>
</dbReference>
<keyword evidence="5" id="KW-1185">Reference proteome</keyword>
<dbReference type="InterPro" id="IPR050695">
    <property type="entry name" value="N-acetylmuramoyl_amidase_3"/>
</dbReference>
<dbReference type="InterPro" id="IPR011123">
    <property type="entry name" value="Y_Y_Y"/>
</dbReference>
<dbReference type="Gene3D" id="3.40.630.40">
    <property type="entry name" value="Zn-dependent exopeptidases"/>
    <property type="match status" value="1"/>
</dbReference>
<proteinExistence type="predicted"/>
<evidence type="ECO:0000256" key="2">
    <source>
        <dbReference type="SAM" id="SignalP"/>
    </source>
</evidence>
<dbReference type="Pfam" id="PF01520">
    <property type="entry name" value="Amidase_3"/>
    <property type="match status" value="1"/>
</dbReference>
<protein>
    <submittedName>
        <fullName evidence="4">N-acetylmuramoyl-L-alanine amidase</fullName>
    </submittedName>
</protein>
<dbReference type="InterPro" id="IPR002508">
    <property type="entry name" value="MurNAc-LAA_cat"/>
</dbReference>
<organism evidence="4 5">
    <name type="scientific">Fictibacillus barbaricus</name>
    <dbReference type="NCBI Taxonomy" id="182136"/>
    <lineage>
        <taxon>Bacteria</taxon>
        <taxon>Bacillati</taxon>
        <taxon>Bacillota</taxon>
        <taxon>Bacilli</taxon>
        <taxon>Bacillales</taxon>
        <taxon>Fictibacillaceae</taxon>
        <taxon>Fictibacillus</taxon>
    </lineage>
</organism>
<dbReference type="SMART" id="SM00646">
    <property type="entry name" value="Ami_3"/>
    <property type="match status" value="1"/>
</dbReference>
<dbReference type="Pfam" id="PF07495">
    <property type="entry name" value="Y_Y_Y"/>
    <property type="match status" value="5"/>
</dbReference>
<dbReference type="Proteomes" id="UP001319060">
    <property type="component" value="Unassembled WGS sequence"/>
</dbReference>
<dbReference type="PANTHER" id="PTHR30404">
    <property type="entry name" value="N-ACETYLMURAMOYL-L-ALANINE AMIDASE"/>
    <property type="match status" value="1"/>
</dbReference>
<sequence length="782" mass="87288">MSKKIYIVPLILILLFTFAYSQPVDANVAKAQVTSMTVGTPLVVGKAATVSAKASSPNQTLYKYHLGDRNTDTWTVIKDYSTSSSFSWTPKKEGKYRLVVHVKDSQSNAVYDSYTFKDIEVTSGMSKANISSISVGNPLVIGKSTTVKASATSANQTLYKYYLGDRKTNQWTVLKDYSTSSSYTWVPKKEGIYRVVVHVKDSTSNASYDSYLSKDVEVSAAYSAAAKSLSVNEKAYVGYSESISGSSESTTSPLYKFYLNNRDTGEWITLQEYASSSKQSFTPQKPGSYRVVMHVKDAQSTKEYDSYLYKDVDVKHLSKATIESFQTTDEMFVTPANVIAATAKSDNAALYKFLVRHPDQTWETLQEYSPNGRISWKPSKTGDYRVVVHVKDSYSKNTYDDYTFKDVVVKEHPEADYQGFTTDRPFYYNQSTQITHAAKSSITAQFKTVVKNLSTGEETILQNFDTRTKISWAPKQTGNYQITVYAKDQYSPKAYDDSYQKSITVTPVPKASLTTFTMNGSAFYTGKTYPVSAFASSPNGALYKFIVKDETTGQWTTVRDYSINSSINWIPKYKGKYRIVVHVKDRYTDASFDAYRFRDVTVTKITKVVIDAGHGGSDPGAIGSNGTHEADLTLDISKRIVQMLNERSDFTALATRETDKYVSLEDRVAFANSQNADLFMSLHYNSSTSKEANGTETYIYYNSDPLFGQTIHKHLIAATGLRDRGLKESGFYVIKNTKMPAALVEIAFVSNPAEENLANTSAFKEKVSRALADALIEYSSLR</sequence>
<accession>A0ABS2ZGG1</accession>
<evidence type="ECO:0000256" key="1">
    <source>
        <dbReference type="ARBA" id="ARBA00022801"/>
    </source>
</evidence>
<keyword evidence="1" id="KW-0378">Hydrolase</keyword>
<dbReference type="RefSeq" id="WP_188401050.1">
    <property type="nucleotide sequence ID" value="NZ_BMCE01000001.1"/>
</dbReference>
<feature type="signal peptide" evidence="2">
    <location>
        <begin position="1"/>
        <end position="21"/>
    </location>
</feature>
<feature type="domain" description="MurNAc-LAA" evidence="3">
    <location>
        <begin position="668"/>
        <end position="776"/>
    </location>
</feature>
<reference evidence="4 5" key="1">
    <citation type="submission" date="2021-01" db="EMBL/GenBank/DDBJ databases">
        <title>Genome Sequencing of Type Strains.</title>
        <authorList>
            <person name="Lemaire J.F."/>
            <person name="Inderbitzin P."/>
            <person name="Collins S.B."/>
            <person name="Wespe N."/>
            <person name="Knight-Connoni V."/>
        </authorList>
    </citation>
    <scope>NUCLEOTIDE SEQUENCE [LARGE SCALE GENOMIC DNA]</scope>
    <source>
        <strain evidence="4 5">DSM 14730</strain>
    </source>
</reference>